<organism evidence="15 16">
    <name type="scientific">Micromonospora inyonensis</name>
    <dbReference type="NCBI Taxonomy" id="47866"/>
    <lineage>
        <taxon>Bacteria</taxon>
        <taxon>Bacillati</taxon>
        <taxon>Actinomycetota</taxon>
        <taxon>Actinomycetes</taxon>
        <taxon>Micromonosporales</taxon>
        <taxon>Micromonosporaceae</taxon>
        <taxon>Micromonospora</taxon>
    </lineage>
</organism>
<dbReference type="Proteomes" id="UP000198906">
    <property type="component" value="Unassembled WGS sequence"/>
</dbReference>
<feature type="region of interest" description="Disordered" evidence="11">
    <location>
        <begin position="20"/>
        <end position="39"/>
    </location>
</feature>
<comment type="similarity">
    <text evidence="2 10">Belongs to the peptidase S8 family.</text>
</comment>
<dbReference type="InterPro" id="IPR023827">
    <property type="entry name" value="Peptidase_S8_Asp-AS"/>
</dbReference>
<dbReference type="InterPro" id="IPR036852">
    <property type="entry name" value="Peptidase_S8/S53_dom_sf"/>
</dbReference>
<dbReference type="GO" id="GO:0005886">
    <property type="term" value="C:plasma membrane"/>
    <property type="evidence" value="ECO:0007669"/>
    <property type="project" value="UniProtKB-SubCell"/>
</dbReference>
<keyword evidence="13" id="KW-0732">Signal</keyword>
<evidence type="ECO:0000256" key="3">
    <source>
        <dbReference type="ARBA" id="ARBA00022475"/>
    </source>
</evidence>
<feature type="active site" description="Charge relay system" evidence="10">
    <location>
        <position position="99"/>
    </location>
</feature>
<evidence type="ECO:0000256" key="2">
    <source>
        <dbReference type="ARBA" id="ARBA00011073"/>
    </source>
</evidence>
<dbReference type="AlphaFoldDB" id="A0A1C6RNZ6"/>
<feature type="active site" description="Charge relay system" evidence="10">
    <location>
        <position position="261"/>
    </location>
</feature>
<dbReference type="GO" id="GO:0004252">
    <property type="term" value="F:serine-type endopeptidase activity"/>
    <property type="evidence" value="ECO:0007669"/>
    <property type="project" value="UniProtKB-UniRule"/>
</dbReference>
<dbReference type="InterPro" id="IPR022398">
    <property type="entry name" value="Peptidase_S8_His-AS"/>
</dbReference>
<keyword evidence="16" id="KW-1185">Reference proteome</keyword>
<keyword evidence="4 10" id="KW-0645">Protease</keyword>
<proteinExistence type="inferred from homology"/>
<keyword evidence="8 12" id="KW-1133">Transmembrane helix</keyword>
<protein>
    <submittedName>
        <fullName evidence="15">Type VII secretion-associated serine protease mycosin</fullName>
    </submittedName>
</protein>
<evidence type="ECO:0000256" key="11">
    <source>
        <dbReference type="SAM" id="MobiDB-lite"/>
    </source>
</evidence>
<evidence type="ECO:0000256" key="6">
    <source>
        <dbReference type="ARBA" id="ARBA00022801"/>
    </source>
</evidence>
<feature type="region of interest" description="Disordered" evidence="11">
    <location>
        <begin position="289"/>
        <end position="308"/>
    </location>
</feature>
<comment type="subcellular location">
    <subcellularLocation>
        <location evidence="1">Cell membrane</location>
        <topology evidence="1">Single-pass membrane protein</topology>
    </subcellularLocation>
</comment>
<evidence type="ECO:0000256" key="7">
    <source>
        <dbReference type="ARBA" id="ARBA00022825"/>
    </source>
</evidence>
<dbReference type="PROSITE" id="PS00137">
    <property type="entry name" value="SUBTILASE_HIS"/>
    <property type="match status" value="1"/>
</dbReference>
<dbReference type="PROSITE" id="PS51892">
    <property type="entry name" value="SUBTILASE"/>
    <property type="match status" value="1"/>
</dbReference>
<dbReference type="PRINTS" id="PR00723">
    <property type="entry name" value="SUBTILISIN"/>
</dbReference>
<dbReference type="InterPro" id="IPR000209">
    <property type="entry name" value="Peptidase_S8/S53_dom"/>
</dbReference>
<evidence type="ECO:0000256" key="13">
    <source>
        <dbReference type="SAM" id="SignalP"/>
    </source>
</evidence>
<evidence type="ECO:0000256" key="1">
    <source>
        <dbReference type="ARBA" id="ARBA00004162"/>
    </source>
</evidence>
<keyword evidence="7 10" id="KW-0720">Serine protease</keyword>
<evidence type="ECO:0000256" key="5">
    <source>
        <dbReference type="ARBA" id="ARBA00022692"/>
    </source>
</evidence>
<evidence type="ECO:0000256" key="4">
    <source>
        <dbReference type="ARBA" id="ARBA00022670"/>
    </source>
</evidence>
<accession>A0A1C6RNZ6</accession>
<feature type="transmembrane region" description="Helical" evidence="12">
    <location>
        <begin position="347"/>
        <end position="369"/>
    </location>
</feature>
<reference evidence="16" key="1">
    <citation type="submission" date="2016-06" db="EMBL/GenBank/DDBJ databases">
        <authorList>
            <person name="Varghese N."/>
        </authorList>
    </citation>
    <scope>NUCLEOTIDE SEQUENCE [LARGE SCALE GENOMIC DNA]</scope>
    <source>
        <strain evidence="16">DSM 46123</strain>
    </source>
</reference>
<dbReference type="InterPro" id="IPR050131">
    <property type="entry name" value="Peptidase_S8_subtilisin-like"/>
</dbReference>
<dbReference type="PROSITE" id="PS00136">
    <property type="entry name" value="SUBTILASE_ASP"/>
    <property type="match status" value="1"/>
</dbReference>
<evidence type="ECO:0000256" key="12">
    <source>
        <dbReference type="SAM" id="Phobius"/>
    </source>
</evidence>
<keyword evidence="6 10" id="KW-0378">Hydrolase</keyword>
<evidence type="ECO:0000259" key="14">
    <source>
        <dbReference type="Pfam" id="PF00082"/>
    </source>
</evidence>
<evidence type="ECO:0000313" key="15">
    <source>
        <dbReference type="EMBL" id="SCL18911.1"/>
    </source>
</evidence>
<feature type="signal peptide" evidence="13">
    <location>
        <begin position="1"/>
        <end position="22"/>
    </location>
</feature>
<dbReference type="SUPFAM" id="SSF52743">
    <property type="entry name" value="Subtilisin-like"/>
    <property type="match status" value="1"/>
</dbReference>
<feature type="domain" description="Peptidase S8/S53" evidence="14">
    <location>
        <begin position="55"/>
        <end position="308"/>
    </location>
</feature>
<dbReference type="InterPro" id="IPR015500">
    <property type="entry name" value="Peptidase_S8_subtilisin-rel"/>
</dbReference>
<dbReference type="Pfam" id="PF00082">
    <property type="entry name" value="Peptidase_S8"/>
    <property type="match status" value="1"/>
</dbReference>
<keyword evidence="5 12" id="KW-0812">Transmembrane</keyword>
<dbReference type="GO" id="GO:0006508">
    <property type="term" value="P:proteolysis"/>
    <property type="evidence" value="ECO:0007669"/>
    <property type="project" value="UniProtKB-KW"/>
</dbReference>
<sequence>MLCGAVVALLATLVVPPTPGRAAPKCGPSGERAPTTTPWPLRRLEPGAAWRMTRGSGVLVAVIDSGVSATHPALRGRVRDGRDFSGLPQHAGQCDLAGHGTMVAGIIAGRAEAGTPFTGIAPSARILPLRVLPDTRRTNDESLPGQIAQAIRYAVDNDAEVINLSLETLPTPQLAAAVEYALDNRVVVVAAAGNQQQQRDEPAYPAGYPGVIAVAGVDEQGGHVGTSISGDYVDIAAPGHNIVAPAPGGSGWLTEPEGGTSFAAAYVSGVAALVRAAHPELSPAQVASRLARTADAPPEGRNDQVGHGVVNPYRAVSNLLGTRSDPPLGAMAEPTPVTDPWARERVVAIWAAAIGALLAVVLLVSRPVVRSGRRRGWRPGRRPLEAPDDAAPEPTRP</sequence>
<feature type="chain" id="PRO_5008744997" evidence="13">
    <location>
        <begin position="23"/>
        <end position="397"/>
    </location>
</feature>
<feature type="active site" description="Charge relay system" evidence="10">
    <location>
        <position position="64"/>
    </location>
</feature>
<name>A0A1C6RNZ6_9ACTN</name>
<dbReference type="EMBL" id="FMHU01000001">
    <property type="protein sequence ID" value="SCL18911.1"/>
    <property type="molecule type" value="Genomic_DNA"/>
</dbReference>
<dbReference type="InterPro" id="IPR023834">
    <property type="entry name" value="T7SS_pept_S8A_mycosin"/>
</dbReference>
<evidence type="ECO:0000256" key="9">
    <source>
        <dbReference type="ARBA" id="ARBA00023136"/>
    </source>
</evidence>
<evidence type="ECO:0000313" key="16">
    <source>
        <dbReference type="Proteomes" id="UP000198906"/>
    </source>
</evidence>
<dbReference type="Gene3D" id="3.40.50.200">
    <property type="entry name" value="Peptidase S8/S53 domain"/>
    <property type="match status" value="1"/>
</dbReference>
<keyword evidence="3" id="KW-1003">Cell membrane</keyword>
<keyword evidence="9 12" id="KW-0472">Membrane</keyword>
<dbReference type="NCBIfam" id="TIGR03921">
    <property type="entry name" value="T7SS_mycosin"/>
    <property type="match status" value="1"/>
</dbReference>
<dbReference type="PANTHER" id="PTHR43806:SF11">
    <property type="entry name" value="CEREVISIN-RELATED"/>
    <property type="match status" value="1"/>
</dbReference>
<dbReference type="STRING" id="47866.GA0074694_2507"/>
<feature type="region of interest" description="Disordered" evidence="11">
    <location>
        <begin position="372"/>
        <end position="397"/>
    </location>
</feature>
<evidence type="ECO:0000256" key="10">
    <source>
        <dbReference type="PROSITE-ProRule" id="PRU01240"/>
    </source>
</evidence>
<evidence type="ECO:0000256" key="8">
    <source>
        <dbReference type="ARBA" id="ARBA00022989"/>
    </source>
</evidence>
<gene>
    <name evidence="15" type="ORF">GA0074694_2507</name>
</gene>
<dbReference type="PANTHER" id="PTHR43806">
    <property type="entry name" value="PEPTIDASE S8"/>
    <property type="match status" value="1"/>
</dbReference>
<feature type="compositionally biased region" description="Basic residues" evidence="11">
    <location>
        <begin position="372"/>
        <end position="381"/>
    </location>
</feature>